<accession>A0A160JEL3</accession>
<dbReference type="EMBL" id="CP015285">
    <property type="protein sequence ID" value="ANC91186.1"/>
    <property type="molecule type" value="Genomic_DNA"/>
</dbReference>
<evidence type="ECO:0000313" key="2">
    <source>
        <dbReference type="Proteomes" id="UP000077405"/>
    </source>
</evidence>
<dbReference type="Pfam" id="PF22011">
    <property type="entry name" value="DUF6931"/>
    <property type="match status" value="1"/>
</dbReference>
<sequence>MDIGHLPKLRFARAAEAVAGLDLSQEAKALFAPNAPTAVFLKALIDAELYADAIRLLAIALPRREAVWWGCLSARGALPAEPAPADVAALEAAEAWVYRPTEENRRTCFAPAEAMNFETACAYAAMAAFWSGGSLAPPDAAVVVPPGDGLTGTAAAAAVLLATAAVPKEIKARHRAALAQALDIANGGSGKVGAA</sequence>
<gene>
    <name evidence="1" type="ORF">A6A40_04305</name>
</gene>
<organism evidence="1 2">
    <name type="scientific">Azospirillum humicireducens</name>
    <dbReference type="NCBI Taxonomy" id="1226968"/>
    <lineage>
        <taxon>Bacteria</taxon>
        <taxon>Pseudomonadati</taxon>
        <taxon>Pseudomonadota</taxon>
        <taxon>Alphaproteobacteria</taxon>
        <taxon>Rhodospirillales</taxon>
        <taxon>Azospirillaceae</taxon>
        <taxon>Azospirillum</taxon>
    </lineage>
</organism>
<dbReference type="AlphaFoldDB" id="A0A160JEL3"/>
<dbReference type="STRING" id="1226968.A6A40_04305"/>
<dbReference type="Proteomes" id="UP000077405">
    <property type="component" value="Chromosome"/>
</dbReference>
<dbReference type="InterPro" id="IPR053855">
    <property type="entry name" value="DUF6931"/>
</dbReference>
<dbReference type="RefSeq" id="WP_063634271.1">
    <property type="nucleotide sequence ID" value="NZ_CP015285.1"/>
</dbReference>
<name>A0A160JEL3_9PROT</name>
<keyword evidence="2" id="KW-1185">Reference proteome</keyword>
<dbReference type="OrthoDB" id="5572566at2"/>
<evidence type="ECO:0000313" key="1">
    <source>
        <dbReference type="EMBL" id="ANC91186.1"/>
    </source>
</evidence>
<proteinExistence type="predicted"/>
<protein>
    <submittedName>
        <fullName evidence="1">Uncharacterized protein</fullName>
    </submittedName>
</protein>
<dbReference type="KEGG" id="ahu:A6A40_04305"/>
<reference evidence="1 2" key="1">
    <citation type="journal article" date="2013" name="Int. J. Syst. Evol. Microbiol.">
        <title>Azospirillum humicireducens sp. nov., a nitrogen-fixing bacterium isolated from a microbial fuel cell.</title>
        <authorList>
            <person name="Zhou S."/>
            <person name="Han L."/>
            <person name="Wang Y."/>
            <person name="Yang G."/>
            <person name="Zhuang L."/>
            <person name="Hu P."/>
        </authorList>
    </citation>
    <scope>NUCLEOTIDE SEQUENCE [LARGE SCALE GENOMIC DNA]</scope>
    <source>
        <strain evidence="1 2">SgZ-5</strain>
    </source>
</reference>